<dbReference type="SUPFAM" id="SSF69687">
    <property type="entry name" value="Integrin beta tail domain"/>
    <property type="match status" value="1"/>
</dbReference>
<feature type="chain" id="PRO_5039594600" description="Integrin beta subunit tail domain-containing protein" evidence="14">
    <location>
        <begin position="24"/>
        <end position="388"/>
    </location>
</feature>
<dbReference type="GO" id="GO:0016477">
    <property type="term" value="P:cell migration"/>
    <property type="evidence" value="ECO:0007669"/>
    <property type="project" value="TreeGrafter"/>
</dbReference>
<dbReference type="InterPro" id="IPR012896">
    <property type="entry name" value="Integrin_bsu_tail"/>
</dbReference>
<dbReference type="Gene3D" id="4.10.1240.30">
    <property type="match status" value="1"/>
</dbReference>
<feature type="signal peptide" evidence="14">
    <location>
        <begin position="1"/>
        <end position="23"/>
    </location>
</feature>
<dbReference type="Pfam" id="PF07965">
    <property type="entry name" value="Integrin_B_tail"/>
    <property type="match status" value="1"/>
</dbReference>
<sequence length="388" mass="43195">MIICALILQLWIFFLINAISVQAKPAVCDERKCYATTGEVCNGRGVCECGLCACETGYLGPTCDTCVTCTSSCEKFKDCVSCKIFGTGKIDGTECSTRCDKIANYLPVDINGFDNVEDGLIKCNYVNNKFCVESFKLGVITGGNRRNVFVRKDVDCSKQPADVTIVLDPPQRSYAQIIRHTKEDTGDPKDHDAEGIIDMFSESENNKVYDDGDISSETEETDENGGIEDDDDYEEDYDDYFEDDEDDDDDDDYYENNDGEDSEDSSETNEANEGDVEMGTLEQKDQKEEDVIKLNPSIVNGRVDDVHIAKIANVTKDTEDELVETVLLQGVPVESNEASSTGYNTASTLIATFSVIFVIVFVCIGCVYANYWYKNNRRPIKNRLFLNA</sequence>
<evidence type="ECO:0000256" key="14">
    <source>
        <dbReference type="SAM" id="SignalP"/>
    </source>
</evidence>
<keyword evidence="10" id="KW-1015">Disulfide bond</keyword>
<dbReference type="GO" id="GO:0007160">
    <property type="term" value="P:cell-matrix adhesion"/>
    <property type="evidence" value="ECO:0007669"/>
    <property type="project" value="TreeGrafter"/>
</dbReference>
<feature type="compositionally biased region" description="Acidic residues" evidence="12">
    <location>
        <begin position="211"/>
        <end position="276"/>
    </location>
</feature>
<keyword evidence="17" id="KW-1185">Reference proteome</keyword>
<dbReference type="Pfam" id="PF07974">
    <property type="entry name" value="EGF_2"/>
    <property type="match status" value="1"/>
</dbReference>
<keyword evidence="11" id="KW-0325">Glycoprotein</keyword>
<evidence type="ECO:0000256" key="11">
    <source>
        <dbReference type="ARBA" id="ARBA00023180"/>
    </source>
</evidence>
<dbReference type="GO" id="GO:0033627">
    <property type="term" value="P:cell adhesion mediated by integrin"/>
    <property type="evidence" value="ECO:0007669"/>
    <property type="project" value="TreeGrafter"/>
</dbReference>
<dbReference type="PROSITE" id="PS00243">
    <property type="entry name" value="I_EGF_1"/>
    <property type="match status" value="1"/>
</dbReference>
<evidence type="ECO:0000256" key="13">
    <source>
        <dbReference type="SAM" id="Phobius"/>
    </source>
</evidence>
<keyword evidence="9 13" id="KW-0472">Membrane</keyword>
<evidence type="ECO:0000256" key="7">
    <source>
        <dbReference type="ARBA" id="ARBA00022989"/>
    </source>
</evidence>
<dbReference type="GO" id="GO:0005178">
    <property type="term" value="F:integrin binding"/>
    <property type="evidence" value="ECO:0007669"/>
    <property type="project" value="TreeGrafter"/>
</dbReference>
<evidence type="ECO:0000256" key="1">
    <source>
        <dbReference type="ARBA" id="ARBA00004479"/>
    </source>
</evidence>
<evidence type="ECO:0000256" key="5">
    <source>
        <dbReference type="ARBA" id="ARBA00022729"/>
    </source>
</evidence>
<keyword evidence="4 13" id="KW-0812">Transmembrane</keyword>
<accession>A0A9D4ED24</accession>
<comment type="similarity">
    <text evidence="2">Belongs to the integrin beta chain family.</text>
</comment>
<reference evidence="16" key="2">
    <citation type="submission" date="2020-11" db="EMBL/GenBank/DDBJ databases">
        <authorList>
            <person name="McCartney M.A."/>
            <person name="Auch B."/>
            <person name="Kono T."/>
            <person name="Mallez S."/>
            <person name="Becker A."/>
            <person name="Gohl D.M."/>
            <person name="Silverstein K.A.T."/>
            <person name="Koren S."/>
            <person name="Bechman K.B."/>
            <person name="Herman A."/>
            <person name="Abrahante J.E."/>
            <person name="Garbe J."/>
        </authorList>
    </citation>
    <scope>NUCLEOTIDE SEQUENCE</scope>
    <source>
        <strain evidence="16">Duluth1</strain>
        <tissue evidence="16">Whole animal</tissue>
    </source>
</reference>
<evidence type="ECO:0000256" key="4">
    <source>
        <dbReference type="ARBA" id="ARBA00022692"/>
    </source>
</evidence>
<dbReference type="InterPro" id="IPR057243">
    <property type="entry name" value="Integrin_I-EGF_CS"/>
</dbReference>
<proteinExistence type="inferred from homology"/>
<dbReference type="SUPFAM" id="SSF57196">
    <property type="entry name" value="EGF/Laminin"/>
    <property type="match status" value="1"/>
</dbReference>
<feature type="transmembrane region" description="Helical" evidence="13">
    <location>
        <begin position="349"/>
        <end position="373"/>
    </location>
</feature>
<feature type="region of interest" description="Disordered" evidence="12">
    <location>
        <begin position="199"/>
        <end position="289"/>
    </location>
</feature>
<evidence type="ECO:0000256" key="8">
    <source>
        <dbReference type="ARBA" id="ARBA00023037"/>
    </source>
</evidence>
<dbReference type="GO" id="GO:0008305">
    <property type="term" value="C:integrin complex"/>
    <property type="evidence" value="ECO:0007669"/>
    <property type="project" value="TreeGrafter"/>
</dbReference>
<dbReference type="Gene3D" id="2.10.25.10">
    <property type="entry name" value="Laminin"/>
    <property type="match status" value="1"/>
</dbReference>
<dbReference type="FunFam" id="2.10.25.10:FF:000036">
    <property type="entry name" value="Integrin beta"/>
    <property type="match status" value="1"/>
</dbReference>
<evidence type="ECO:0000313" key="17">
    <source>
        <dbReference type="Proteomes" id="UP000828390"/>
    </source>
</evidence>
<dbReference type="InterPro" id="IPR036349">
    <property type="entry name" value="Integrin_bsu_tail_dom_sf"/>
</dbReference>
<keyword evidence="8" id="KW-0401">Integrin</keyword>
<evidence type="ECO:0000259" key="15">
    <source>
        <dbReference type="SMART" id="SM01242"/>
    </source>
</evidence>
<dbReference type="GO" id="GO:0005925">
    <property type="term" value="C:focal adhesion"/>
    <property type="evidence" value="ECO:0007669"/>
    <property type="project" value="TreeGrafter"/>
</dbReference>
<dbReference type="AlphaFoldDB" id="A0A9D4ED24"/>
<keyword evidence="3" id="KW-0245">EGF-like domain</keyword>
<dbReference type="PANTHER" id="PTHR10082:SF60">
    <property type="entry name" value="INTEGRIN BETA-PS"/>
    <property type="match status" value="1"/>
</dbReference>
<dbReference type="GO" id="GO:0098609">
    <property type="term" value="P:cell-cell adhesion"/>
    <property type="evidence" value="ECO:0007669"/>
    <property type="project" value="TreeGrafter"/>
</dbReference>
<dbReference type="GO" id="GO:0009986">
    <property type="term" value="C:cell surface"/>
    <property type="evidence" value="ECO:0007669"/>
    <property type="project" value="TreeGrafter"/>
</dbReference>
<evidence type="ECO:0000256" key="3">
    <source>
        <dbReference type="ARBA" id="ARBA00022536"/>
    </source>
</evidence>
<feature type="domain" description="Integrin beta subunit tail" evidence="15">
    <location>
        <begin position="73"/>
        <end position="161"/>
    </location>
</feature>
<comment type="caution">
    <text evidence="16">The sequence shown here is derived from an EMBL/GenBank/DDBJ whole genome shotgun (WGS) entry which is preliminary data.</text>
</comment>
<dbReference type="PROSITE" id="PS52047">
    <property type="entry name" value="I_EGF_2"/>
    <property type="match status" value="1"/>
</dbReference>
<dbReference type="Proteomes" id="UP000828390">
    <property type="component" value="Unassembled WGS sequence"/>
</dbReference>
<evidence type="ECO:0000256" key="9">
    <source>
        <dbReference type="ARBA" id="ARBA00023136"/>
    </source>
</evidence>
<dbReference type="InterPro" id="IPR015812">
    <property type="entry name" value="Integrin_bsu"/>
</dbReference>
<protein>
    <recommendedName>
        <fullName evidence="15">Integrin beta subunit tail domain-containing protein</fullName>
    </recommendedName>
</protein>
<organism evidence="16 17">
    <name type="scientific">Dreissena polymorpha</name>
    <name type="common">Zebra mussel</name>
    <name type="synonym">Mytilus polymorpha</name>
    <dbReference type="NCBI Taxonomy" id="45954"/>
    <lineage>
        <taxon>Eukaryota</taxon>
        <taxon>Metazoa</taxon>
        <taxon>Spiralia</taxon>
        <taxon>Lophotrochozoa</taxon>
        <taxon>Mollusca</taxon>
        <taxon>Bivalvia</taxon>
        <taxon>Autobranchia</taxon>
        <taxon>Heteroconchia</taxon>
        <taxon>Euheterodonta</taxon>
        <taxon>Imparidentia</taxon>
        <taxon>Neoheterodontei</taxon>
        <taxon>Myida</taxon>
        <taxon>Dreissenoidea</taxon>
        <taxon>Dreissenidae</taxon>
        <taxon>Dreissena</taxon>
    </lineage>
</organism>
<keyword evidence="7 13" id="KW-1133">Transmembrane helix</keyword>
<evidence type="ECO:0000256" key="10">
    <source>
        <dbReference type="ARBA" id="ARBA00023157"/>
    </source>
</evidence>
<evidence type="ECO:0000256" key="6">
    <source>
        <dbReference type="ARBA" id="ARBA00022737"/>
    </source>
</evidence>
<evidence type="ECO:0000313" key="16">
    <source>
        <dbReference type="EMBL" id="KAH3775907.1"/>
    </source>
</evidence>
<dbReference type="GO" id="GO:0007229">
    <property type="term" value="P:integrin-mediated signaling pathway"/>
    <property type="evidence" value="ECO:0007669"/>
    <property type="project" value="UniProtKB-KW"/>
</dbReference>
<keyword evidence="5 14" id="KW-0732">Signal</keyword>
<name>A0A9D4ED24_DREPO</name>
<evidence type="ECO:0000256" key="2">
    <source>
        <dbReference type="ARBA" id="ARBA00007449"/>
    </source>
</evidence>
<dbReference type="InterPro" id="IPR013111">
    <property type="entry name" value="EGF_extracell"/>
</dbReference>
<comment type="subcellular location">
    <subcellularLocation>
        <location evidence="1">Membrane</location>
        <topology evidence="1">Single-pass type I membrane protein</topology>
    </subcellularLocation>
</comment>
<dbReference type="EMBL" id="JAIWYP010000009">
    <property type="protein sequence ID" value="KAH3775907.1"/>
    <property type="molecule type" value="Genomic_DNA"/>
</dbReference>
<reference evidence="16" key="1">
    <citation type="journal article" date="2019" name="bioRxiv">
        <title>The Genome of the Zebra Mussel, Dreissena polymorpha: A Resource for Invasive Species Research.</title>
        <authorList>
            <person name="McCartney M.A."/>
            <person name="Auch B."/>
            <person name="Kono T."/>
            <person name="Mallez S."/>
            <person name="Zhang Y."/>
            <person name="Obille A."/>
            <person name="Becker A."/>
            <person name="Abrahante J.E."/>
            <person name="Garbe J."/>
            <person name="Badalamenti J.P."/>
            <person name="Herman A."/>
            <person name="Mangelson H."/>
            <person name="Liachko I."/>
            <person name="Sullivan S."/>
            <person name="Sone E.D."/>
            <person name="Koren S."/>
            <person name="Silverstein K.A.T."/>
            <person name="Beckman K.B."/>
            <person name="Gohl D.M."/>
        </authorList>
    </citation>
    <scope>NUCLEOTIDE SEQUENCE</scope>
    <source>
        <strain evidence="16">Duluth1</strain>
        <tissue evidence="16">Whole animal</tissue>
    </source>
</reference>
<evidence type="ECO:0000256" key="12">
    <source>
        <dbReference type="SAM" id="MobiDB-lite"/>
    </source>
</evidence>
<gene>
    <name evidence="16" type="ORF">DPMN_177317</name>
</gene>
<keyword evidence="6" id="KW-0677">Repeat</keyword>
<dbReference type="SMART" id="SM01242">
    <property type="entry name" value="Integrin_B_tail"/>
    <property type="match status" value="1"/>
</dbReference>
<dbReference type="PANTHER" id="PTHR10082">
    <property type="entry name" value="INTEGRIN BETA SUBUNIT"/>
    <property type="match status" value="1"/>
</dbReference>